<evidence type="ECO:0000313" key="3">
    <source>
        <dbReference type="Proteomes" id="UP000185511"/>
    </source>
</evidence>
<dbReference type="AlphaFoldDB" id="A0AAC9LEG7"/>
<proteinExistence type="predicted"/>
<dbReference type="RefSeq" id="WP_075765259.1">
    <property type="nucleotide sequence ID" value="NZ_CP016076.1"/>
</dbReference>
<reference evidence="3" key="1">
    <citation type="submission" date="2016-06" db="EMBL/GenBank/DDBJ databases">
        <title>Complete genome sequence of Actinoalloteichus fjordicus DSM 46855 (=ADI127-17), type strain of the new species Actinoalloteichus fjordicus.</title>
        <authorList>
            <person name="Ruckert C."/>
            <person name="Nouioui I."/>
            <person name="Willmese J."/>
            <person name="van Wezel G."/>
            <person name="Klenk H.-P."/>
            <person name="Kalinowski J."/>
            <person name="Zotchev S.B."/>
        </authorList>
    </citation>
    <scope>NUCLEOTIDE SEQUENCE [LARGE SCALE GENOMIC DNA]</scope>
    <source>
        <strain evidence="3">ADI127-7</strain>
    </source>
</reference>
<keyword evidence="3" id="KW-1185">Reference proteome</keyword>
<dbReference type="GO" id="GO:0004540">
    <property type="term" value="F:RNA nuclease activity"/>
    <property type="evidence" value="ECO:0007669"/>
    <property type="project" value="InterPro"/>
</dbReference>
<evidence type="ECO:0000259" key="1">
    <source>
        <dbReference type="Pfam" id="PF01936"/>
    </source>
</evidence>
<organism evidence="2 3">
    <name type="scientific">Actinoalloteichus fjordicus</name>
    <dbReference type="NCBI Taxonomy" id="1612552"/>
    <lineage>
        <taxon>Bacteria</taxon>
        <taxon>Bacillati</taxon>
        <taxon>Actinomycetota</taxon>
        <taxon>Actinomycetes</taxon>
        <taxon>Pseudonocardiales</taxon>
        <taxon>Pseudonocardiaceae</taxon>
        <taxon>Actinoalloteichus</taxon>
    </lineage>
</organism>
<name>A0AAC9LEG7_9PSEU</name>
<gene>
    <name evidence="2" type="ORF">UA74_20635</name>
</gene>
<sequence length="293" mass="32092">MDRCAIFVDAGYLYAEGGRLCRQTTSRSALLLKPEPFLSLMTSVAEELTGMPVLRTYWYDAARGGHRTSEQRAIAVLPDVKLRLGRLNGSGQQKGVDALIYRDMIMLAQLGAVSDVLLVSGDEDLREGVRTAQDHGVRVVLVGIEAESGKYNQSEELVFESDRLHSLSKDELTPVFDLRPPLPPPTVLPIPVQIESGEDADGEQATPSPIQAMLTPRAASAEFTARWLANSSSSELADLLARRPSIPHALDQGLRAHVEQALGIDLQEQEQIRRDVRSAFWGVVAANVDSRQL</sequence>
<accession>A0AAC9LEG7</accession>
<dbReference type="Proteomes" id="UP000185511">
    <property type="component" value="Chromosome"/>
</dbReference>
<dbReference type="Pfam" id="PF01936">
    <property type="entry name" value="NYN"/>
    <property type="match status" value="1"/>
</dbReference>
<dbReference type="EMBL" id="CP016076">
    <property type="protein sequence ID" value="APU16152.1"/>
    <property type="molecule type" value="Genomic_DNA"/>
</dbReference>
<dbReference type="KEGG" id="acad:UA74_20635"/>
<protein>
    <submittedName>
        <fullName evidence="2">NYN domain</fullName>
    </submittedName>
</protein>
<feature type="domain" description="NYN" evidence="1">
    <location>
        <begin position="3"/>
        <end position="166"/>
    </location>
</feature>
<evidence type="ECO:0000313" key="2">
    <source>
        <dbReference type="EMBL" id="APU16152.1"/>
    </source>
</evidence>
<dbReference type="InterPro" id="IPR021139">
    <property type="entry name" value="NYN"/>
</dbReference>
<dbReference type="Gene3D" id="3.40.50.1010">
    <property type="entry name" value="5'-nuclease"/>
    <property type="match status" value="1"/>
</dbReference>